<dbReference type="InterPro" id="IPR011055">
    <property type="entry name" value="Dup_hybrid_motif"/>
</dbReference>
<protein>
    <submittedName>
        <fullName evidence="2">Peptidase M23B</fullName>
    </submittedName>
</protein>
<sequence>MPSFLDTVNQSIIIRSEFLSHDKYGLSQTKRELNVHRFIVLLITLSVSLTSAANEIMGEVTLVGSMQQGGMLVGKVVPGSQVSLDGVSVMVADDGNFAIGFDRDAKSDAELIVMSVNGDMTRQSLAIRQRDYKIQRIEGIAKKIMSPNEASLKRIRSEAAEVRQARAQLLPRLDFAGAFQWPLRGPISGVYGSQRVYNGVPKRPHYGVDVAAPTGTPVSTPAPGVVTLAHPDMFYSGGTLIIDHGHGVSSTLMHLSKVLVDVGDEVVPGDIVAEVGAGGRATGPHLDWRMNWLKARIDPQLLVLPMPPVALNNND</sequence>
<dbReference type="GO" id="GO:0004222">
    <property type="term" value="F:metalloendopeptidase activity"/>
    <property type="evidence" value="ECO:0007669"/>
    <property type="project" value="TreeGrafter"/>
</dbReference>
<keyword evidence="3" id="KW-1185">Reference proteome</keyword>
<accession>A0YHT5</accession>
<dbReference type="InterPro" id="IPR050570">
    <property type="entry name" value="Cell_wall_metabolism_enzyme"/>
</dbReference>
<proteinExistence type="predicted"/>
<dbReference type="STRING" id="247633.GP2143_00075"/>
<dbReference type="Gene3D" id="2.70.70.10">
    <property type="entry name" value="Glucose Permease (Domain IIA)"/>
    <property type="match status" value="1"/>
</dbReference>
<name>A0YHT5_9GAMM</name>
<evidence type="ECO:0000313" key="2">
    <source>
        <dbReference type="EMBL" id="EAW29601.1"/>
    </source>
</evidence>
<dbReference type="SUPFAM" id="SSF51261">
    <property type="entry name" value="Duplicated hybrid motif"/>
    <property type="match status" value="1"/>
</dbReference>
<dbReference type="AlphaFoldDB" id="A0YHT5"/>
<evidence type="ECO:0000313" key="3">
    <source>
        <dbReference type="Proteomes" id="UP000004931"/>
    </source>
</evidence>
<evidence type="ECO:0000259" key="1">
    <source>
        <dbReference type="Pfam" id="PF01551"/>
    </source>
</evidence>
<organism evidence="2 3">
    <name type="scientific">marine gamma proteobacterium HTCC2143</name>
    <dbReference type="NCBI Taxonomy" id="247633"/>
    <lineage>
        <taxon>Bacteria</taxon>
        <taxon>Pseudomonadati</taxon>
        <taxon>Pseudomonadota</taxon>
        <taxon>Gammaproteobacteria</taxon>
        <taxon>Cellvibrionales</taxon>
        <taxon>Spongiibacteraceae</taxon>
        <taxon>BD1-7 clade</taxon>
    </lineage>
</organism>
<dbReference type="InterPro" id="IPR016047">
    <property type="entry name" value="M23ase_b-sheet_dom"/>
</dbReference>
<dbReference type="Pfam" id="PF01551">
    <property type="entry name" value="Peptidase_M23"/>
    <property type="match status" value="1"/>
</dbReference>
<dbReference type="PANTHER" id="PTHR21666:SF285">
    <property type="entry name" value="M23 FAMILY METALLOPEPTIDASE"/>
    <property type="match status" value="1"/>
</dbReference>
<reference evidence="2 3" key="1">
    <citation type="journal article" date="2010" name="J. Bacteriol.">
        <title>Genome sequence of the oligotrophic marine Gammaproteobacterium HTCC2143, isolated from the Oregon Coast.</title>
        <authorList>
            <person name="Oh H.M."/>
            <person name="Kang I."/>
            <person name="Ferriera S."/>
            <person name="Giovannoni S.J."/>
            <person name="Cho J.C."/>
        </authorList>
    </citation>
    <scope>NUCLEOTIDE SEQUENCE [LARGE SCALE GENOMIC DNA]</scope>
    <source>
        <strain evidence="2 3">HTCC2143</strain>
    </source>
</reference>
<dbReference type="PANTHER" id="PTHR21666">
    <property type="entry name" value="PEPTIDASE-RELATED"/>
    <property type="match status" value="1"/>
</dbReference>
<gene>
    <name evidence="2" type="ORF">GP2143_00075</name>
</gene>
<dbReference type="FunFam" id="2.70.70.10:FF:000019">
    <property type="entry name" value="M23 family peptidase"/>
    <property type="match status" value="1"/>
</dbReference>
<dbReference type="eggNOG" id="COG0739">
    <property type="taxonomic scope" value="Bacteria"/>
</dbReference>
<dbReference type="CDD" id="cd12797">
    <property type="entry name" value="M23_peptidase"/>
    <property type="match status" value="1"/>
</dbReference>
<dbReference type="Proteomes" id="UP000004931">
    <property type="component" value="Unassembled WGS sequence"/>
</dbReference>
<feature type="domain" description="M23ase beta-sheet core" evidence="1">
    <location>
        <begin position="204"/>
        <end position="299"/>
    </location>
</feature>
<dbReference type="EMBL" id="AAVT01000023">
    <property type="protein sequence ID" value="EAW29601.1"/>
    <property type="molecule type" value="Genomic_DNA"/>
</dbReference>
<comment type="caution">
    <text evidence="2">The sequence shown here is derived from an EMBL/GenBank/DDBJ whole genome shotgun (WGS) entry which is preliminary data.</text>
</comment>